<dbReference type="RefSeq" id="WP_186901335.1">
    <property type="nucleotide sequence ID" value="NZ_JACOOT010000020.1"/>
</dbReference>
<evidence type="ECO:0000259" key="4">
    <source>
        <dbReference type="PROSITE" id="PS01124"/>
    </source>
</evidence>
<dbReference type="Gene3D" id="1.10.10.60">
    <property type="entry name" value="Homeodomain-like"/>
    <property type="match status" value="2"/>
</dbReference>
<dbReference type="InterPro" id="IPR009057">
    <property type="entry name" value="Homeodomain-like_sf"/>
</dbReference>
<dbReference type="PROSITE" id="PS01124">
    <property type="entry name" value="HTH_ARAC_FAMILY_2"/>
    <property type="match status" value="1"/>
</dbReference>
<keyword evidence="1" id="KW-0805">Transcription regulation</keyword>
<dbReference type="EMBL" id="JACOOT010000020">
    <property type="protein sequence ID" value="MBC5651249.1"/>
    <property type="molecule type" value="Genomic_DNA"/>
</dbReference>
<evidence type="ECO:0000256" key="2">
    <source>
        <dbReference type="ARBA" id="ARBA00023125"/>
    </source>
</evidence>
<dbReference type="SUPFAM" id="SSF46689">
    <property type="entry name" value="Homeodomain-like"/>
    <property type="match status" value="1"/>
</dbReference>
<dbReference type="Pfam" id="PF12833">
    <property type="entry name" value="HTH_18"/>
    <property type="match status" value="1"/>
</dbReference>
<comment type="caution">
    <text evidence="5">The sequence shown here is derived from an EMBL/GenBank/DDBJ whole genome shotgun (WGS) entry which is preliminary data.</text>
</comment>
<evidence type="ECO:0000313" key="6">
    <source>
        <dbReference type="Proteomes" id="UP000652847"/>
    </source>
</evidence>
<dbReference type="GO" id="GO:0043565">
    <property type="term" value="F:sequence-specific DNA binding"/>
    <property type="evidence" value="ECO:0007669"/>
    <property type="project" value="InterPro"/>
</dbReference>
<organism evidence="5 6">
    <name type="scientific">Blautia segnis</name>
    <dbReference type="NCBI Taxonomy" id="2763030"/>
    <lineage>
        <taxon>Bacteria</taxon>
        <taxon>Bacillati</taxon>
        <taxon>Bacillota</taxon>
        <taxon>Clostridia</taxon>
        <taxon>Lachnospirales</taxon>
        <taxon>Lachnospiraceae</taxon>
        <taxon>Blautia</taxon>
    </lineage>
</organism>
<dbReference type="InterPro" id="IPR014710">
    <property type="entry name" value="RmlC-like_jellyroll"/>
</dbReference>
<reference evidence="5 6" key="1">
    <citation type="submission" date="2020-08" db="EMBL/GenBank/DDBJ databases">
        <title>Genome public.</title>
        <authorList>
            <person name="Liu C."/>
            <person name="Sun Q."/>
        </authorList>
    </citation>
    <scope>NUCLEOTIDE SEQUENCE [LARGE SCALE GENOMIC DNA]</scope>
    <source>
        <strain evidence="5 6">BX17</strain>
    </source>
</reference>
<dbReference type="AlphaFoldDB" id="A0A8I0A9W3"/>
<dbReference type="PANTHER" id="PTHR43280:SF2">
    <property type="entry name" value="HTH-TYPE TRANSCRIPTIONAL REGULATOR EXSA"/>
    <property type="match status" value="1"/>
</dbReference>
<dbReference type="Pfam" id="PF02311">
    <property type="entry name" value="AraC_binding"/>
    <property type="match status" value="1"/>
</dbReference>
<dbReference type="Gene3D" id="2.60.120.10">
    <property type="entry name" value="Jelly Rolls"/>
    <property type="match status" value="1"/>
</dbReference>
<dbReference type="GO" id="GO:0003700">
    <property type="term" value="F:DNA-binding transcription factor activity"/>
    <property type="evidence" value="ECO:0007669"/>
    <property type="project" value="InterPro"/>
</dbReference>
<evidence type="ECO:0000256" key="3">
    <source>
        <dbReference type="ARBA" id="ARBA00023163"/>
    </source>
</evidence>
<keyword evidence="6" id="KW-1185">Reference proteome</keyword>
<protein>
    <submittedName>
        <fullName evidence="5">Helix-turn-helix transcriptional regulator</fullName>
    </submittedName>
</protein>
<keyword evidence="3" id="KW-0804">Transcription</keyword>
<dbReference type="PANTHER" id="PTHR43280">
    <property type="entry name" value="ARAC-FAMILY TRANSCRIPTIONAL REGULATOR"/>
    <property type="match status" value="1"/>
</dbReference>
<dbReference type="InterPro" id="IPR020449">
    <property type="entry name" value="Tscrpt_reg_AraC-type_HTH"/>
</dbReference>
<accession>A0A8I0A9W3</accession>
<dbReference type="InterPro" id="IPR003313">
    <property type="entry name" value="AraC-bd"/>
</dbReference>
<dbReference type="SUPFAM" id="SSF51182">
    <property type="entry name" value="RmlC-like cupins"/>
    <property type="match status" value="1"/>
</dbReference>
<gene>
    <name evidence="5" type="ORF">H8S54_09040</name>
</gene>
<keyword evidence="2" id="KW-0238">DNA-binding</keyword>
<dbReference type="SMART" id="SM00342">
    <property type="entry name" value="HTH_ARAC"/>
    <property type="match status" value="1"/>
</dbReference>
<sequence length="351" mass="41360">MNKIPELNPIEKKLKQFYRKSKERMLDVPCTRDEIMDVLLSSYTAMPDKNITQSLKTQIDEQIFILENMDVSFVRHARYTPAFWHNHDFFEMIFVQSGGCINYIFDRNISMQTGDICIMAPDITHSLSAFHDEDVIMNILIRKSTFEQSFFGLLDDNTILSDFFKRTFYQTSEIPYLLFHTGEDSVLSDLIDRAYTECAQPKRYRKQMVNTLLSLFFINLFRRHEQHTELSGIHPNSSEENLMYVLRYMQANYKTVSLKELSSIFNYSERQLQRIIQNATGHTFIENIQNQKMKQAADLLQNSTLPVSEISERTGFQSLNNFRKIFFKYFNMTPSEYRKTCTTKHTLSISL</sequence>
<evidence type="ECO:0000256" key="1">
    <source>
        <dbReference type="ARBA" id="ARBA00023015"/>
    </source>
</evidence>
<dbReference type="Proteomes" id="UP000652847">
    <property type="component" value="Unassembled WGS sequence"/>
</dbReference>
<proteinExistence type="predicted"/>
<dbReference type="InterPro" id="IPR011051">
    <property type="entry name" value="RmlC_Cupin_sf"/>
</dbReference>
<dbReference type="InterPro" id="IPR018060">
    <property type="entry name" value="HTH_AraC"/>
</dbReference>
<feature type="domain" description="HTH araC/xylS-type" evidence="4">
    <location>
        <begin position="243"/>
        <end position="340"/>
    </location>
</feature>
<name>A0A8I0A9W3_9FIRM</name>
<dbReference type="PRINTS" id="PR00032">
    <property type="entry name" value="HTHARAC"/>
</dbReference>
<evidence type="ECO:0000313" key="5">
    <source>
        <dbReference type="EMBL" id="MBC5651249.1"/>
    </source>
</evidence>